<organism evidence="4 5">
    <name type="scientific">Ilumatobacter fluminis</name>
    <dbReference type="NCBI Taxonomy" id="467091"/>
    <lineage>
        <taxon>Bacteria</taxon>
        <taxon>Bacillati</taxon>
        <taxon>Actinomycetota</taxon>
        <taxon>Acidimicrobiia</taxon>
        <taxon>Acidimicrobiales</taxon>
        <taxon>Ilumatobacteraceae</taxon>
        <taxon>Ilumatobacter</taxon>
    </lineage>
</organism>
<dbReference type="AlphaFoldDB" id="A0A4V3EJG1"/>
<dbReference type="Proteomes" id="UP000294558">
    <property type="component" value="Unassembled WGS sequence"/>
</dbReference>
<feature type="DNA-binding region" description="H-T-H motif" evidence="2">
    <location>
        <begin position="39"/>
        <end position="58"/>
    </location>
</feature>
<dbReference type="PANTHER" id="PTHR30055:SF223">
    <property type="entry name" value="HTH-TYPE TRANSCRIPTIONAL REGULATOR UIDR"/>
    <property type="match status" value="1"/>
</dbReference>
<sequence length="213" mass="24115">MTDSTTAAPRTRLSPEERRRHLVDVARSIVERQGAAALSMEGVAEEAGVSRALVYNYFGNRAGLVESLWAEVESLWNVDPMPPVSEMLRDVTPRELFERRFIDNTRWYFDQIEQGGLLYYRLMSEPQLVESVEHHRRSIQQANVQWWADLLVEMGLDPERALVYSSLFNGATEQMWGLIARGDARRGVIEEVFLSSGLASLHHLLDSAGVTPA</sequence>
<evidence type="ECO:0000256" key="2">
    <source>
        <dbReference type="PROSITE-ProRule" id="PRU00335"/>
    </source>
</evidence>
<dbReference type="EMBL" id="SOAU01000001">
    <property type="protein sequence ID" value="TDT18238.1"/>
    <property type="molecule type" value="Genomic_DNA"/>
</dbReference>
<gene>
    <name evidence="4" type="ORF">BDK89_3856</name>
</gene>
<dbReference type="RefSeq" id="WP_166657693.1">
    <property type="nucleotide sequence ID" value="NZ_SOAU01000001.1"/>
</dbReference>
<dbReference type="GO" id="GO:0003700">
    <property type="term" value="F:DNA-binding transcription factor activity"/>
    <property type="evidence" value="ECO:0007669"/>
    <property type="project" value="TreeGrafter"/>
</dbReference>
<dbReference type="PANTHER" id="PTHR30055">
    <property type="entry name" value="HTH-TYPE TRANSCRIPTIONAL REGULATOR RUTR"/>
    <property type="match status" value="1"/>
</dbReference>
<dbReference type="PRINTS" id="PR00455">
    <property type="entry name" value="HTHTETR"/>
</dbReference>
<feature type="domain" description="HTH tetR-type" evidence="3">
    <location>
        <begin position="16"/>
        <end position="76"/>
    </location>
</feature>
<reference evidence="4 5" key="1">
    <citation type="submission" date="2019-03" db="EMBL/GenBank/DDBJ databases">
        <title>Sequencing the genomes of 1000 actinobacteria strains.</title>
        <authorList>
            <person name="Klenk H.-P."/>
        </authorList>
    </citation>
    <scope>NUCLEOTIDE SEQUENCE [LARGE SCALE GENOMIC DNA]</scope>
    <source>
        <strain evidence="4 5">DSM 18936</strain>
    </source>
</reference>
<keyword evidence="5" id="KW-1185">Reference proteome</keyword>
<dbReference type="GO" id="GO:0000976">
    <property type="term" value="F:transcription cis-regulatory region binding"/>
    <property type="evidence" value="ECO:0007669"/>
    <property type="project" value="TreeGrafter"/>
</dbReference>
<dbReference type="InterPro" id="IPR009057">
    <property type="entry name" value="Homeodomain-like_sf"/>
</dbReference>
<dbReference type="Gene3D" id="1.10.357.10">
    <property type="entry name" value="Tetracycline Repressor, domain 2"/>
    <property type="match status" value="1"/>
</dbReference>
<dbReference type="SUPFAM" id="SSF46689">
    <property type="entry name" value="Homeodomain-like"/>
    <property type="match status" value="1"/>
</dbReference>
<evidence type="ECO:0000259" key="3">
    <source>
        <dbReference type="PROSITE" id="PS50977"/>
    </source>
</evidence>
<protein>
    <submittedName>
        <fullName evidence="4">TetR family transcriptional regulator</fullName>
    </submittedName>
</protein>
<comment type="caution">
    <text evidence="4">The sequence shown here is derived from an EMBL/GenBank/DDBJ whole genome shotgun (WGS) entry which is preliminary data.</text>
</comment>
<keyword evidence="1 2" id="KW-0238">DNA-binding</keyword>
<dbReference type="Pfam" id="PF00440">
    <property type="entry name" value="TetR_N"/>
    <property type="match status" value="1"/>
</dbReference>
<evidence type="ECO:0000313" key="4">
    <source>
        <dbReference type="EMBL" id="TDT18238.1"/>
    </source>
</evidence>
<accession>A0A4V3EJG1</accession>
<dbReference type="PROSITE" id="PS50977">
    <property type="entry name" value="HTH_TETR_2"/>
    <property type="match status" value="1"/>
</dbReference>
<evidence type="ECO:0000256" key="1">
    <source>
        <dbReference type="ARBA" id="ARBA00023125"/>
    </source>
</evidence>
<proteinExistence type="predicted"/>
<dbReference type="InterPro" id="IPR001647">
    <property type="entry name" value="HTH_TetR"/>
</dbReference>
<evidence type="ECO:0000313" key="5">
    <source>
        <dbReference type="Proteomes" id="UP000294558"/>
    </source>
</evidence>
<dbReference type="InterPro" id="IPR050109">
    <property type="entry name" value="HTH-type_TetR-like_transc_reg"/>
</dbReference>
<name>A0A4V3EJG1_9ACTN</name>